<protein>
    <submittedName>
        <fullName evidence="3">Uncharacterized protein</fullName>
    </submittedName>
</protein>
<evidence type="ECO:0000256" key="2">
    <source>
        <dbReference type="SAM" id="Phobius"/>
    </source>
</evidence>
<accession>A0A2S9J3N1</accession>
<dbReference type="RefSeq" id="WP_105717100.1">
    <property type="nucleotide sequence ID" value="NZ_PVBQ01000007.1"/>
</dbReference>
<name>A0A2S9J3N1_9SPHI</name>
<comment type="caution">
    <text evidence="3">The sequence shown here is derived from an EMBL/GenBank/DDBJ whole genome shotgun (WGS) entry which is preliminary data.</text>
</comment>
<gene>
    <name evidence="3" type="ORF">C5745_11275</name>
</gene>
<keyword evidence="1" id="KW-0175">Coiled coil</keyword>
<keyword evidence="2" id="KW-1133">Transmembrane helix</keyword>
<keyword evidence="2" id="KW-0472">Membrane</keyword>
<keyword evidence="4" id="KW-1185">Reference proteome</keyword>
<dbReference type="Proteomes" id="UP000239711">
    <property type="component" value="Unassembled WGS sequence"/>
</dbReference>
<dbReference type="OrthoDB" id="831785at2"/>
<reference evidence="3 4" key="1">
    <citation type="submission" date="2018-02" db="EMBL/GenBank/DDBJ databases">
        <title>The draft genome of Sphingobacterium sp. 5JN-11.</title>
        <authorList>
            <person name="Liu L."/>
            <person name="Li L."/>
            <person name="Liang L."/>
            <person name="Zhang X."/>
            <person name="Wang T."/>
        </authorList>
    </citation>
    <scope>NUCLEOTIDE SEQUENCE [LARGE SCALE GENOMIC DNA]</scope>
    <source>
        <strain evidence="3 4">5JN-11</strain>
    </source>
</reference>
<dbReference type="EMBL" id="PVBQ01000007">
    <property type="protein sequence ID" value="PRD47387.1"/>
    <property type="molecule type" value="Genomic_DNA"/>
</dbReference>
<feature type="coiled-coil region" evidence="1">
    <location>
        <begin position="465"/>
        <end position="492"/>
    </location>
</feature>
<keyword evidence="2" id="KW-0812">Transmembrane</keyword>
<feature type="transmembrane region" description="Helical" evidence="2">
    <location>
        <begin position="12"/>
        <end position="30"/>
    </location>
</feature>
<dbReference type="AlphaFoldDB" id="A0A2S9J3N1"/>
<evidence type="ECO:0000256" key="1">
    <source>
        <dbReference type="SAM" id="Coils"/>
    </source>
</evidence>
<sequence length="677" mass="78796">MHSYDIRARRYLFYFLLSFTILSPPVFTIAQTPALHFEGKYVYADSILGSATYQYLMEAGDTVKHGEFKFESTEEHFEESHIVEGISIAGNYSNNRKDGAWTYTHQKLKLTGIAKLKGLGVNYDANGTEFLIKASFRDGKIHGTYELVRRKVRQSNPADTLFYARLQYADGTSTGTFLGFTPNLKVNGQFDEDGFPHGDWLLVHGSGSEEQMHEMRRYDHGFFSKHFYISDEELVEIKHAGFDTVVTSGLGLLTHLRATPTYFRALDYTPLVIEHAFDDADEKAIPLDTVQTRVVQGNLFLERVFVEPAMHLGKDVWKGIGGSESLLPVKLKVREFAFSPDEFSLNQKNEKLLIETRSLIHTVIDNPAMEVSRFMNPEVGFYYGVLGIYQQNLEKISPVVRFLADTAAEYIDHDAILFHNVHQIRYPEAVEYQYQDEPQARHYAFPPELKATDTRVLHKHLNIVYTDVNRILKILEKAVQNYEIQGELARKERNLIEVRDSVIRLFMDVDSSDDYNEFHRYLRDSLQYFMEYSFAEYAKHSSSERVANIDAVQDCYTYLLTIYETIANYHEKLDKLDQEYTRSVWNPYTFTHMEERVKSRLYDVFENLLLPFVWKDIRENISCDTLPGKLQQLDALLVRMTDLRWKDTKDMERKLRRARKDIPTSLEILGLRQQIKW</sequence>
<organism evidence="3 4">
    <name type="scientific">Sphingobacterium haloxyli</name>
    <dbReference type="NCBI Taxonomy" id="2100533"/>
    <lineage>
        <taxon>Bacteria</taxon>
        <taxon>Pseudomonadati</taxon>
        <taxon>Bacteroidota</taxon>
        <taxon>Sphingobacteriia</taxon>
        <taxon>Sphingobacteriales</taxon>
        <taxon>Sphingobacteriaceae</taxon>
        <taxon>Sphingobacterium</taxon>
    </lineage>
</organism>
<proteinExistence type="predicted"/>
<evidence type="ECO:0000313" key="4">
    <source>
        <dbReference type="Proteomes" id="UP000239711"/>
    </source>
</evidence>
<evidence type="ECO:0000313" key="3">
    <source>
        <dbReference type="EMBL" id="PRD47387.1"/>
    </source>
</evidence>